<dbReference type="SUPFAM" id="SSF47226">
    <property type="entry name" value="Histidine-containing phosphotransfer domain, HPT domain"/>
    <property type="match status" value="1"/>
</dbReference>
<evidence type="ECO:0000256" key="12">
    <source>
        <dbReference type="ARBA" id="ARBA00023012"/>
    </source>
</evidence>
<keyword evidence="10" id="KW-0067">ATP-binding</keyword>
<feature type="domain" description="PAS" evidence="21">
    <location>
        <begin position="417"/>
        <end position="465"/>
    </location>
</feature>
<feature type="domain" description="Response regulatory" evidence="20">
    <location>
        <begin position="1049"/>
        <end position="1174"/>
    </location>
</feature>
<dbReference type="PROSITE" id="PS50110">
    <property type="entry name" value="RESPONSE_REGULATORY"/>
    <property type="match status" value="2"/>
</dbReference>
<comment type="subcellular location">
    <subcellularLocation>
        <location evidence="2">Cell membrane</location>
        <topology evidence="2">Multi-pass membrane protein</topology>
    </subcellularLocation>
</comment>
<dbReference type="PROSITE" id="PS50109">
    <property type="entry name" value="HIS_KIN"/>
    <property type="match status" value="1"/>
</dbReference>
<dbReference type="InterPro" id="IPR005467">
    <property type="entry name" value="His_kinase_dom"/>
</dbReference>
<dbReference type="Gene3D" id="1.10.287.130">
    <property type="match status" value="1"/>
</dbReference>
<feature type="domain" description="HPt" evidence="24">
    <location>
        <begin position="1351"/>
        <end position="1445"/>
    </location>
</feature>
<dbReference type="InterPro" id="IPR036641">
    <property type="entry name" value="HPT_dom_sf"/>
</dbReference>
<dbReference type="FunFam" id="3.30.565.10:FF:000010">
    <property type="entry name" value="Sensor histidine kinase RcsC"/>
    <property type="match status" value="1"/>
</dbReference>
<dbReference type="SUPFAM" id="SSF158472">
    <property type="entry name" value="HAMP domain-like"/>
    <property type="match status" value="1"/>
</dbReference>
<feature type="domain" description="Histidine kinase" evidence="19">
    <location>
        <begin position="811"/>
        <end position="1032"/>
    </location>
</feature>
<evidence type="ECO:0000256" key="8">
    <source>
        <dbReference type="ARBA" id="ARBA00022741"/>
    </source>
</evidence>
<dbReference type="Pfam" id="PF02518">
    <property type="entry name" value="HATPase_c"/>
    <property type="match status" value="1"/>
</dbReference>
<dbReference type="KEGG" id="mbur:EQU24_16755"/>
<comment type="subunit">
    <text evidence="14">At low DSF concentrations, interacts with RpfF.</text>
</comment>
<dbReference type="Gene3D" id="1.20.120.160">
    <property type="entry name" value="HPT domain"/>
    <property type="match status" value="1"/>
</dbReference>
<feature type="modified residue" description="Phosphohistidine" evidence="16">
    <location>
        <position position="1390"/>
    </location>
</feature>
<dbReference type="Pfam" id="PF01627">
    <property type="entry name" value="Hpt"/>
    <property type="match status" value="1"/>
</dbReference>
<dbReference type="Pfam" id="PF13426">
    <property type="entry name" value="PAS_9"/>
    <property type="match status" value="1"/>
</dbReference>
<evidence type="ECO:0000256" key="3">
    <source>
        <dbReference type="ARBA" id="ARBA00012438"/>
    </source>
</evidence>
<keyword evidence="7 18" id="KW-0812">Transmembrane</keyword>
<feature type="modified residue" description="4-aspartylphosphate" evidence="17">
    <location>
        <position position="1242"/>
    </location>
</feature>
<dbReference type="GO" id="GO:0005886">
    <property type="term" value="C:plasma membrane"/>
    <property type="evidence" value="ECO:0007669"/>
    <property type="project" value="UniProtKB-SubCell"/>
</dbReference>
<dbReference type="EMBL" id="CP035467">
    <property type="protein sequence ID" value="QCW83708.1"/>
    <property type="molecule type" value="Genomic_DNA"/>
</dbReference>
<evidence type="ECO:0000259" key="22">
    <source>
        <dbReference type="PROSITE" id="PS50113"/>
    </source>
</evidence>
<dbReference type="SMART" id="SM00086">
    <property type="entry name" value="PAC"/>
    <property type="match status" value="3"/>
</dbReference>
<evidence type="ECO:0000256" key="13">
    <source>
        <dbReference type="ARBA" id="ARBA00023136"/>
    </source>
</evidence>
<dbReference type="PROSITE" id="PS50113">
    <property type="entry name" value="PAC"/>
    <property type="match status" value="2"/>
</dbReference>
<keyword evidence="26" id="KW-1185">Reference proteome</keyword>
<keyword evidence="12" id="KW-0902">Two-component regulatory system</keyword>
<feature type="domain" description="PAC" evidence="22">
    <location>
        <begin position="499"/>
        <end position="551"/>
    </location>
</feature>
<dbReference type="Gene3D" id="3.30.450.20">
    <property type="entry name" value="PAS domain"/>
    <property type="match status" value="3"/>
</dbReference>
<dbReference type="Pfam" id="PF00512">
    <property type="entry name" value="HisKA"/>
    <property type="match status" value="1"/>
</dbReference>
<dbReference type="PROSITE" id="PS50885">
    <property type="entry name" value="HAMP"/>
    <property type="match status" value="1"/>
</dbReference>
<dbReference type="SUPFAM" id="SSF55874">
    <property type="entry name" value="ATPase domain of HSP90 chaperone/DNA topoisomerase II/histidine kinase"/>
    <property type="match status" value="1"/>
</dbReference>
<feature type="transmembrane region" description="Helical" evidence="18">
    <location>
        <begin position="6"/>
        <end position="30"/>
    </location>
</feature>
<evidence type="ECO:0000256" key="9">
    <source>
        <dbReference type="ARBA" id="ARBA00022777"/>
    </source>
</evidence>
<dbReference type="GO" id="GO:0000155">
    <property type="term" value="F:phosphorelay sensor kinase activity"/>
    <property type="evidence" value="ECO:0007669"/>
    <property type="project" value="InterPro"/>
</dbReference>
<dbReference type="SUPFAM" id="SSF55785">
    <property type="entry name" value="PYP-like sensor domain (PAS domain)"/>
    <property type="match status" value="3"/>
</dbReference>
<dbReference type="InterPro" id="IPR003594">
    <property type="entry name" value="HATPase_dom"/>
</dbReference>
<sequence>MILGKIIPRSLLVFLMVSPLPLAGLAYLFVGTFEQELTRTVMTHLASIADKKHDQIEAYLNERLADAQLLANMPLTHQTLDTLSALFDESIDSVRYQDELRKYRNDFVRFQDSSGYYDVLLIDKLGNVIFSILHEDDLGSNLNSGFLRDTPLAEAQRSALALLDTQLTPAAPYGPSADRPAVFIVTPLLRDGRPIGTLAFQVNLDRLIKVSADNTGLGETGETVLAQREGNHALYVGPLSRIGEAAFRYRVPLTETASPMRSALSGEVGMGMSQDYVGVDIVSVWRYLPSLSWGMVVKMDVDEALAAVQRLRQLTWGALALLFVLSSITALWFGRALILPIRRVTEVAGFIAGGDIDRRVPVEGWQELKELAGSFNRMTDRLAEDQLLLELRVEQRTTDLESANRRLQDLLTLHAAILDNAAHAIMATTPEGIITVFNRAAEDMLGYLADEVIGKQSPDIFHDPDELQKRAQEFSEQLGMSVAPGFDTIIAKSRNNKPNEHEWLYRRKDGSAIPVLLSVSMMRNVDRMISGYLGIAVDIGKLKKVEQALLDSEIRFRTIFEKASIGMVFADAEGNLLQVNDSLARFLEYSAAELSSVNFATLTHADDLSMEVGLVEEIVEGRRDDYRLEKRYVTKSGRVVWGDLTVTVLRDLQGQAVNFIGMIIDISARKESEAEYRTILETTQDGFALCDSQGRFIDVNDAYCRLIGYERDELQQMTIPNIEAIESPEQTQQHLDNIFKNGADRFETRHRHKDGRLLDIEVSVNYLPVSEGRLVVFLRDIGARKETEAALIEAKQSAEAANRAKSAFLANMSHEIRTPMNAILGLTQLVLETDLNARQKDFLQKVHASSKALLSILNDVLDYSKIEAGRLEIERVSFRVESVLTSVADLFAARIEEKGLELFFEIDAPANRTLIGDPLRLTQVLNNLVGNAIKFTNEGEVHIKVEAIEQSDDSLLLQFSVRDTGIGLSQEKAELLFQPFTQADSSITRQFGGTGLGLAICSKIVALMEGTIGAAGVEGEGAVFTFTVRVGIESEAPQNLDLSRIRAQRVLVVDDQSTSRLILKCLLTQWGLYCETSDSGENALRQIYQAEQKHCPFSTVLLDWRMPGMSGAEVAERLENDCRKGLLKHPLTVIMITAYDKEQLLAQTDRIHFDKILTKPVTPSVLYETLAGHSVIPKPEDNVFSAIRLDGVKILVVEDNALNQEVVVEILQNRGASVTVAENGRVALNKLEQENFDLVLMDLQMPEMDGFEATRRIKAIPDYHALPVVVMSAAVMPEERARCRLAGADDFVAKPVDPSDLERLLVKWLNRVNVKAATGRLNLEPGVTNTVEFPDLPGFDIDRALRRVDGNAVLLRRLLAGFADEHSNSPAQFDRLMQEQRYDEAAALLHTIKGLAGHLGADSLSRAAAALEKEIYAGSNSDLCRFFSEQLQRAVDTITNALTAFETDDVQTSDADEKAIANVLNDLLPYVEERELIPETSLEALSELHDSGHAGEMLNRLRKQLDRFDYSGAMTTIERLLTLLKQDS</sequence>
<dbReference type="Pfam" id="PF00989">
    <property type="entry name" value="PAS"/>
    <property type="match status" value="2"/>
</dbReference>
<keyword evidence="4" id="KW-1003">Cell membrane</keyword>
<dbReference type="InterPro" id="IPR033479">
    <property type="entry name" value="dCache_1"/>
</dbReference>
<evidence type="ECO:0000259" key="21">
    <source>
        <dbReference type="PROSITE" id="PS50112"/>
    </source>
</evidence>
<dbReference type="NCBIfam" id="TIGR00229">
    <property type="entry name" value="sensory_box"/>
    <property type="match status" value="3"/>
</dbReference>
<feature type="domain" description="Response regulatory" evidence="20">
    <location>
        <begin position="1193"/>
        <end position="1309"/>
    </location>
</feature>
<dbReference type="CDD" id="cd17546">
    <property type="entry name" value="REC_hyHK_CKI1_RcsC-like"/>
    <property type="match status" value="1"/>
</dbReference>
<dbReference type="InterPro" id="IPR008207">
    <property type="entry name" value="Sig_transdc_His_kin_Hpt_dom"/>
</dbReference>
<keyword evidence="9" id="KW-0418">Kinase</keyword>
<dbReference type="Gene3D" id="3.30.565.10">
    <property type="entry name" value="Histidine kinase-like ATPase, C-terminal domain"/>
    <property type="match status" value="1"/>
</dbReference>
<evidence type="ECO:0000313" key="25">
    <source>
        <dbReference type="EMBL" id="QCW83708.1"/>
    </source>
</evidence>
<dbReference type="SUPFAM" id="SSF52172">
    <property type="entry name" value="CheY-like"/>
    <property type="match status" value="2"/>
</dbReference>
<evidence type="ECO:0000256" key="15">
    <source>
        <dbReference type="ARBA" id="ARBA00068150"/>
    </source>
</evidence>
<dbReference type="CDD" id="cd16922">
    <property type="entry name" value="HATPase_EvgS-ArcB-TorS-like"/>
    <property type="match status" value="1"/>
</dbReference>
<dbReference type="PROSITE" id="PS50894">
    <property type="entry name" value="HPT"/>
    <property type="match status" value="1"/>
</dbReference>
<dbReference type="PRINTS" id="PR00344">
    <property type="entry name" value="BCTRLSENSOR"/>
</dbReference>
<dbReference type="InterPro" id="IPR000014">
    <property type="entry name" value="PAS"/>
</dbReference>
<dbReference type="SMART" id="SM00388">
    <property type="entry name" value="HisKA"/>
    <property type="match status" value="1"/>
</dbReference>
<dbReference type="FunFam" id="1.10.287.130:FF:000002">
    <property type="entry name" value="Two-component osmosensing histidine kinase"/>
    <property type="match status" value="1"/>
</dbReference>
<evidence type="ECO:0000256" key="2">
    <source>
        <dbReference type="ARBA" id="ARBA00004651"/>
    </source>
</evidence>
<evidence type="ECO:0000256" key="5">
    <source>
        <dbReference type="ARBA" id="ARBA00022553"/>
    </source>
</evidence>
<dbReference type="InterPro" id="IPR036890">
    <property type="entry name" value="HATPase_C_sf"/>
</dbReference>
<dbReference type="Gene3D" id="3.40.50.2300">
    <property type="match status" value="2"/>
</dbReference>
<dbReference type="SMART" id="SM00387">
    <property type="entry name" value="HATPase_c"/>
    <property type="match status" value="1"/>
</dbReference>
<dbReference type="RefSeq" id="WP_017842475.1">
    <property type="nucleotide sequence ID" value="NZ_CP035467.1"/>
</dbReference>
<dbReference type="Pfam" id="PF00672">
    <property type="entry name" value="HAMP"/>
    <property type="match status" value="1"/>
</dbReference>
<dbReference type="InterPro" id="IPR035965">
    <property type="entry name" value="PAS-like_dom_sf"/>
</dbReference>
<dbReference type="GO" id="GO:0006355">
    <property type="term" value="P:regulation of DNA-templated transcription"/>
    <property type="evidence" value="ECO:0007669"/>
    <property type="project" value="InterPro"/>
</dbReference>
<keyword evidence="11 18" id="KW-1133">Transmembrane helix</keyword>
<evidence type="ECO:0000256" key="16">
    <source>
        <dbReference type="PROSITE-ProRule" id="PRU00110"/>
    </source>
</evidence>
<name>A0A4P9UQK6_METBY</name>
<evidence type="ECO:0000259" key="24">
    <source>
        <dbReference type="PROSITE" id="PS50894"/>
    </source>
</evidence>
<evidence type="ECO:0000256" key="14">
    <source>
        <dbReference type="ARBA" id="ARBA00064003"/>
    </source>
</evidence>
<dbReference type="InterPro" id="IPR013767">
    <property type="entry name" value="PAS_fold"/>
</dbReference>
<dbReference type="SMART" id="SM00091">
    <property type="entry name" value="PAS"/>
    <property type="match status" value="3"/>
</dbReference>
<keyword evidence="13 18" id="KW-0472">Membrane</keyword>
<feature type="domain" description="HAMP" evidence="23">
    <location>
        <begin position="335"/>
        <end position="387"/>
    </location>
</feature>
<dbReference type="Pfam" id="PF00072">
    <property type="entry name" value="Response_reg"/>
    <property type="match status" value="2"/>
</dbReference>
<dbReference type="CDD" id="cd00130">
    <property type="entry name" value="PAS"/>
    <property type="match status" value="3"/>
</dbReference>
<dbReference type="InterPro" id="IPR003661">
    <property type="entry name" value="HisK_dim/P_dom"/>
</dbReference>
<reference evidence="26" key="1">
    <citation type="journal article" date="2019" name="J. Bacteriol.">
        <title>A Mutagenic Screen Identifies a TonB-Dependent Receptor Required for the Lanthanide Metal Switch in the Type I Methanotroph 'Methylotuvimicrobium buryatense' 5GB1C.</title>
        <authorList>
            <person name="Groom J.D."/>
            <person name="Ford S.M."/>
            <person name="Pesesky M.W."/>
            <person name="Lidstrom M.E."/>
        </authorList>
    </citation>
    <scope>NUCLEOTIDE SEQUENCE [LARGE SCALE GENOMIC DNA]</scope>
    <source>
        <strain evidence="26">5GB1C</strain>
    </source>
</reference>
<dbReference type="Pfam" id="PF02743">
    <property type="entry name" value="dCache_1"/>
    <property type="match status" value="1"/>
</dbReference>
<evidence type="ECO:0000256" key="18">
    <source>
        <dbReference type="SAM" id="Phobius"/>
    </source>
</evidence>
<dbReference type="InterPro" id="IPR001789">
    <property type="entry name" value="Sig_transdc_resp-reg_receiver"/>
</dbReference>
<keyword evidence="5 17" id="KW-0597">Phosphoprotein</keyword>
<proteinExistence type="predicted"/>
<feature type="domain" description="PAS" evidence="21">
    <location>
        <begin position="552"/>
        <end position="622"/>
    </location>
</feature>
<dbReference type="STRING" id="675511.GCA_000341735_04100"/>
<feature type="domain" description="PAS" evidence="21">
    <location>
        <begin position="672"/>
        <end position="742"/>
    </location>
</feature>
<evidence type="ECO:0000256" key="6">
    <source>
        <dbReference type="ARBA" id="ARBA00022679"/>
    </source>
</evidence>
<dbReference type="PANTHER" id="PTHR45339:SF1">
    <property type="entry name" value="HYBRID SIGNAL TRANSDUCTION HISTIDINE KINASE J"/>
    <property type="match status" value="1"/>
</dbReference>
<gene>
    <name evidence="25" type="ORF">EQU24_16755</name>
</gene>
<dbReference type="InterPro" id="IPR000700">
    <property type="entry name" value="PAS-assoc_C"/>
</dbReference>
<dbReference type="InterPro" id="IPR003660">
    <property type="entry name" value="HAMP_dom"/>
</dbReference>
<dbReference type="CDD" id="cd00082">
    <property type="entry name" value="HisKA"/>
    <property type="match status" value="1"/>
</dbReference>
<evidence type="ECO:0000259" key="20">
    <source>
        <dbReference type="PROSITE" id="PS50110"/>
    </source>
</evidence>
<comment type="catalytic activity">
    <reaction evidence="1">
        <text>ATP + protein L-histidine = ADP + protein N-phospho-L-histidine.</text>
        <dbReference type="EC" id="2.7.13.3"/>
    </reaction>
</comment>
<dbReference type="EC" id="2.7.13.3" evidence="3"/>
<evidence type="ECO:0000259" key="19">
    <source>
        <dbReference type="PROSITE" id="PS50109"/>
    </source>
</evidence>
<organism evidence="25 26">
    <name type="scientific">Methylotuvimicrobium buryatense</name>
    <name type="common">Methylomicrobium buryatense</name>
    <dbReference type="NCBI Taxonomy" id="95641"/>
    <lineage>
        <taxon>Bacteria</taxon>
        <taxon>Pseudomonadati</taxon>
        <taxon>Pseudomonadota</taxon>
        <taxon>Gammaproteobacteria</taxon>
        <taxon>Methylococcales</taxon>
        <taxon>Methylococcaceae</taxon>
        <taxon>Methylotuvimicrobium</taxon>
    </lineage>
</organism>
<feature type="transmembrane region" description="Helical" evidence="18">
    <location>
        <begin position="314"/>
        <end position="334"/>
    </location>
</feature>
<dbReference type="OrthoDB" id="9810730at2"/>
<dbReference type="Gene3D" id="6.10.340.10">
    <property type="match status" value="1"/>
</dbReference>
<dbReference type="InterPro" id="IPR004358">
    <property type="entry name" value="Sig_transdc_His_kin-like_C"/>
</dbReference>
<dbReference type="Proteomes" id="UP000305881">
    <property type="component" value="Chromosome"/>
</dbReference>
<dbReference type="CDD" id="cd06225">
    <property type="entry name" value="HAMP"/>
    <property type="match status" value="1"/>
</dbReference>
<evidence type="ECO:0000256" key="1">
    <source>
        <dbReference type="ARBA" id="ARBA00000085"/>
    </source>
</evidence>
<feature type="modified residue" description="4-aspartylphosphate" evidence="17">
    <location>
        <position position="1103"/>
    </location>
</feature>
<dbReference type="SMART" id="SM00304">
    <property type="entry name" value="HAMP"/>
    <property type="match status" value="1"/>
</dbReference>
<dbReference type="InterPro" id="IPR001610">
    <property type="entry name" value="PAC"/>
</dbReference>
<evidence type="ECO:0000256" key="11">
    <source>
        <dbReference type="ARBA" id="ARBA00022989"/>
    </source>
</evidence>
<dbReference type="SUPFAM" id="SSF47384">
    <property type="entry name" value="Homodimeric domain of signal transducing histidine kinase"/>
    <property type="match status" value="1"/>
</dbReference>
<evidence type="ECO:0000256" key="17">
    <source>
        <dbReference type="PROSITE-ProRule" id="PRU00169"/>
    </source>
</evidence>
<dbReference type="GO" id="GO:0005524">
    <property type="term" value="F:ATP binding"/>
    <property type="evidence" value="ECO:0007669"/>
    <property type="project" value="UniProtKB-KW"/>
</dbReference>
<dbReference type="InterPro" id="IPR011006">
    <property type="entry name" value="CheY-like_superfamily"/>
</dbReference>
<keyword evidence="8" id="KW-0547">Nucleotide-binding</keyword>
<evidence type="ECO:0000256" key="10">
    <source>
        <dbReference type="ARBA" id="ARBA00022840"/>
    </source>
</evidence>
<keyword evidence="6" id="KW-0808">Transferase</keyword>
<protein>
    <recommendedName>
        <fullName evidence="15">Sensory/regulatory protein RpfC</fullName>
        <ecNumber evidence="3">2.7.13.3</ecNumber>
    </recommendedName>
</protein>
<evidence type="ECO:0000256" key="7">
    <source>
        <dbReference type="ARBA" id="ARBA00022692"/>
    </source>
</evidence>
<dbReference type="PANTHER" id="PTHR45339">
    <property type="entry name" value="HYBRID SIGNAL TRANSDUCTION HISTIDINE KINASE J"/>
    <property type="match status" value="1"/>
</dbReference>
<dbReference type="SMART" id="SM00448">
    <property type="entry name" value="REC"/>
    <property type="match status" value="2"/>
</dbReference>
<accession>A0A4P9UQK6</accession>
<evidence type="ECO:0000256" key="4">
    <source>
        <dbReference type="ARBA" id="ARBA00022475"/>
    </source>
</evidence>
<feature type="domain" description="PAC" evidence="22">
    <location>
        <begin position="626"/>
        <end position="678"/>
    </location>
</feature>
<evidence type="ECO:0000313" key="26">
    <source>
        <dbReference type="Proteomes" id="UP000305881"/>
    </source>
</evidence>
<dbReference type="InterPro" id="IPR036097">
    <property type="entry name" value="HisK_dim/P_sf"/>
</dbReference>
<evidence type="ECO:0000259" key="23">
    <source>
        <dbReference type="PROSITE" id="PS50885"/>
    </source>
</evidence>
<dbReference type="PROSITE" id="PS50112">
    <property type="entry name" value="PAS"/>
    <property type="match status" value="3"/>
</dbReference>